<gene>
    <name evidence="3" type="ORF">OEZ85_000782</name>
</gene>
<dbReference type="PANTHER" id="PTHR14950">
    <property type="entry name" value="DICER-RELATED"/>
    <property type="match status" value="1"/>
</dbReference>
<dbReference type="PANTHER" id="PTHR14950:SF37">
    <property type="entry name" value="ENDORIBONUCLEASE DICER"/>
    <property type="match status" value="1"/>
</dbReference>
<evidence type="ECO:0000313" key="4">
    <source>
        <dbReference type="Proteomes" id="UP001244341"/>
    </source>
</evidence>
<keyword evidence="1" id="KW-0378">Hydrolase</keyword>
<name>A0ABY8UJ83_TETOB</name>
<protein>
    <recommendedName>
        <fullName evidence="2">RNase III domain-containing protein</fullName>
    </recommendedName>
</protein>
<dbReference type="PROSITE" id="PS50142">
    <property type="entry name" value="RNASE_3_2"/>
    <property type="match status" value="1"/>
</dbReference>
<sequence length="303" mass="33686">MLFHARSQARQTNSSDWHFETLQRHLQGRRPFKQHSSLQQLQEFLGYEFRREELLAQACTHSADKQALSYRQLAFVGDAALWMLFAQHAFHTFGQQEDPVSGGWPAQMSGLLSRASCAATARQWGLQAYLQHSSSSSSSSRGSGMNNGQWSTDALAEMFEGVMGALLLDSDYSTVQQLLQPTSSSSSSSSNQVHLMSKQMANLTNLRHRAKMWLWLGLDPSPLLPVDSYLLSSKWKLQKAALARCLDLLLAAVYLDGGMQPAMHVLQQLLQQTPPTGLCKAWIPGWAQKSGSSWGGTLYPKAR</sequence>
<feature type="domain" description="RNase III" evidence="2">
    <location>
        <begin position="38"/>
        <end position="171"/>
    </location>
</feature>
<dbReference type="Pfam" id="PF00636">
    <property type="entry name" value="Ribonuclease_3"/>
    <property type="match status" value="1"/>
</dbReference>
<dbReference type="InterPro" id="IPR036389">
    <property type="entry name" value="RNase_III_sf"/>
</dbReference>
<keyword evidence="4" id="KW-1185">Reference proteome</keyword>
<evidence type="ECO:0000313" key="3">
    <source>
        <dbReference type="EMBL" id="WIA21594.1"/>
    </source>
</evidence>
<reference evidence="3 4" key="1">
    <citation type="submission" date="2023-05" db="EMBL/GenBank/DDBJ databases">
        <title>A 100% complete, gapless, phased diploid assembly of the Scenedesmus obliquus UTEX 3031 genome.</title>
        <authorList>
            <person name="Biondi T.C."/>
            <person name="Hanschen E.R."/>
            <person name="Kwon T."/>
            <person name="Eng W."/>
            <person name="Kruse C.P.S."/>
            <person name="Koehler S.I."/>
            <person name="Kunde Y."/>
            <person name="Gleasner C.D."/>
            <person name="You Mak K.T."/>
            <person name="Polle J."/>
            <person name="Hovde B.T."/>
            <person name="Starkenburg S.R."/>
        </authorList>
    </citation>
    <scope>NUCLEOTIDE SEQUENCE [LARGE SCALE GENOMIC DNA]</scope>
    <source>
        <strain evidence="3 4">DOE0152z</strain>
    </source>
</reference>
<evidence type="ECO:0000256" key="1">
    <source>
        <dbReference type="ARBA" id="ARBA00022801"/>
    </source>
</evidence>
<dbReference type="Gene3D" id="1.10.1520.10">
    <property type="entry name" value="Ribonuclease III domain"/>
    <property type="match status" value="1"/>
</dbReference>
<dbReference type="SUPFAM" id="SSF69065">
    <property type="entry name" value="RNase III domain-like"/>
    <property type="match status" value="1"/>
</dbReference>
<dbReference type="InterPro" id="IPR000999">
    <property type="entry name" value="RNase_III_dom"/>
</dbReference>
<evidence type="ECO:0000259" key="2">
    <source>
        <dbReference type="PROSITE" id="PS50142"/>
    </source>
</evidence>
<proteinExistence type="predicted"/>
<accession>A0ABY8UJ83</accession>
<dbReference type="Proteomes" id="UP001244341">
    <property type="component" value="Chromosome 13b"/>
</dbReference>
<dbReference type="CDD" id="cd00593">
    <property type="entry name" value="RIBOc"/>
    <property type="match status" value="1"/>
</dbReference>
<dbReference type="SMART" id="SM00535">
    <property type="entry name" value="RIBOc"/>
    <property type="match status" value="1"/>
</dbReference>
<dbReference type="EMBL" id="CP126220">
    <property type="protein sequence ID" value="WIA21594.1"/>
    <property type="molecule type" value="Genomic_DNA"/>
</dbReference>
<organism evidence="3 4">
    <name type="scientific">Tetradesmus obliquus</name>
    <name type="common">Green alga</name>
    <name type="synonym">Acutodesmus obliquus</name>
    <dbReference type="NCBI Taxonomy" id="3088"/>
    <lineage>
        <taxon>Eukaryota</taxon>
        <taxon>Viridiplantae</taxon>
        <taxon>Chlorophyta</taxon>
        <taxon>core chlorophytes</taxon>
        <taxon>Chlorophyceae</taxon>
        <taxon>CS clade</taxon>
        <taxon>Sphaeropleales</taxon>
        <taxon>Scenedesmaceae</taxon>
        <taxon>Tetradesmus</taxon>
    </lineage>
</organism>